<feature type="transmembrane region" description="Helical" evidence="1">
    <location>
        <begin position="75"/>
        <end position="96"/>
    </location>
</feature>
<keyword evidence="1" id="KW-1133">Transmembrane helix</keyword>
<name>A0A7W2PXD8_9PSED</name>
<comment type="caution">
    <text evidence="2">The sequence shown here is derived from an EMBL/GenBank/DDBJ whole genome shotgun (WGS) entry which is preliminary data.</text>
</comment>
<evidence type="ECO:0000256" key="1">
    <source>
        <dbReference type="SAM" id="Phobius"/>
    </source>
</evidence>
<feature type="transmembrane region" description="Helical" evidence="1">
    <location>
        <begin position="108"/>
        <end position="133"/>
    </location>
</feature>
<evidence type="ECO:0000313" key="3">
    <source>
        <dbReference type="Proteomes" id="UP000541770"/>
    </source>
</evidence>
<gene>
    <name evidence="2" type="ORF">H4C75_06295</name>
</gene>
<keyword evidence="1" id="KW-0812">Transmembrane</keyword>
<organism evidence="2 3">
    <name type="scientific">Pseudomonas mosselii</name>
    <dbReference type="NCBI Taxonomy" id="78327"/>
    <lineage>
        <taxon>Bacteria</taxon>
        <taxon>Pseudomonadati</taxon>
        <taxon>Pseudomonadota</taxon>
        <taxon>Gammaproteobacteria</taxon>
        <taxon>Pseudomonadales</taxon>
        <taxon>Pseudomonadaceae</taxon>
        <taxon>Pseudomonas</taxon>
    </lineage>
</organism>
<feature type="transmembrane region" description="Helical" evidence="1">
    <location>
        <begin position="52"/>
        <end position="70"/>
    </location>
</feature>
<reference evidence="2 3" key="1">
    <citation type="submission" date="2020-07" db="EMBL/GenBank/DDBJ databases">
        <title>Diversity of carbapenemase encoding genes among Pseudomonas putida group clinical isolates in a tertiary Brazilian hospital.</title>
        <authorList>
            <person name="Alberto-Lei F."/>
            <person name="Nodari C.S."/>
            <person name="Streling A.P."/>
            <person name="Paulino J.T."/>
            <person name="Bessa-Neto F.O."/>
            <person name="Cayo R."/>
            <person name="Gales A.C."/>
        </authorList>
    </citation>
    <scope>NUCLEOTIDE SEQUENCE [LARGE SCALE GENOMIC DNA]</scope>
    <source>
        <strain evidence="2 3">14802</strain>
    </source>
</reference>
<feature type="transmembrane region" description="Helical" evidence="1">
    <location>
        <begin position="12"/>
        <end position="32"/>
    </location>
</feature>
<evidence type="ECO:0000313" key="2">
    <source>
        <dbReference type="EMBL" id="MBA6064371.1"/>
    </source>
</evidence>
<dbReference type="EMBL" id="JACGDE010000003">
    <property type="protein sequence ID" value="MBA6064371.1"/>
    <property type="molecule type" value="Genomic_DNA"/>
</dbReference>
<proteinExistence type="predicted"/>
<dbReference type="Proteomes" id="UP000541770">
    <property type="component" value="Unassembled WGS sequence"/>
</dbReference>
<accession>A0A7W2PXD8</accession>
<protein>
    <submittedName>
        <fullName evidence="2">Uncharacterized protein</fullName>
    </submittedName>
</protein>
<dbReference type="AlphaFoldDB" id="A0A7W2PXD8"/>
<sequence>MGRSLARLLQGLALISVAYLFVCLMVASIGQSTFSLELPTLTDPDSNSTADLMLGTLPAQLLFLLLSVFLASRQLLVGTFVLAGTLAAWLQCQVFAEHFGTTWSSSEILILLGVNTPWLVLALIPGLALLLGIERLHKHSA</sequence>
<keyword evidence="1" id="KW-0472">Membrane</keyword>